<reference evidence="1 2" key="1">
    <citation type="journal article" date="2019" name="Nat. Ecol. Evol.">
        <title>Megaphylogeny resolves global patterns of mushroom evolution.</title>
        <authorList>
            <person name="Varga T."/>
            <person name="Krizsan K."/>
            <person name="Foldi C."/>
            <person name="Dima B."/>
            <person name="Sanchez-Garcia M."/>
            <person name="Sanchez-Ramirez S."/>
            <person name="Szollosi G.J."/>
            <person name="Szarkandi J.G."/>
            <person name="Papp V."/>
            <person name="Albert L."/>
            <person name="Andreopoulos W."/>
            <person name="Angelini C."/>
            <person name="Antonin V."/>
            <person name="Barry K.W."/>
            <person name="Bougher N.L."/>
            <person name="Buchanan P."/>
            <person name="Buyck B."/>
            <person name="Bense V."/>
            <person name="Catcheside P."/>
            <person name="Chovatia M."/>
            <person name="Cooper J."/>
            <person name="Damon W."/>
            <person name="Desjardin D."/>
            <person name="Finy P."/>
            <person name="Geml J."/>
            <person name="Haridas S."/>
            <person name="Hughes K."/>
            <person name="Justo A."/>
            <person name="Karasinski D."/>
            <person name="Kautmanova I."/>
            <person name="Kiss B."/>
            <person name="Kocsube S."/>
            <person name="Kotiranta H."/>
            <person name="LaButti K.M."/>
            <person name="Lechner B.E."/>
            <person name="Liimatainen K."/>
            <person name="Lipzen A."/>
            <person name="Lukacs Z."/>
            <person name="Mihaltcheva S."/>
            <person name="Morgado L.N."/>
            <person name="Niskanen T."/>
            <person name="Noordeloos M.E."/>
            <person name="Ohm R.A."/>
            <person name="Ortiz-Santana B."/>
            <person name="Ovrebo C."/>
            <person name="Racz N."/>
            <person name="Riley R."/>
            <person name="Savchenko A."/>
            <person name="Shiryaev A."/>
            <person name="Soop K."/>
            <person name="Spirin V."/>
            <person name="Szebenyi C."/>
            <person name="Tomsovsky M."/>
            <person name="Tulloss R.E."/>
            <person name="Uehling J."/>
            <person name="Grigoriev I.V."/>
            <person name="Vagvolgyi C."/>
            <person name="Papp T."/>
            <person name="Martin F.M."/>
            <person name="Miettinen O."/>
            <person name="Hibbett D.S."/>
            <person name="Nagy L.G."/>
        </authorList>
    </citation>
    <scope>NUCLEOTIDE SEQUENCE [LARGE SCALE GENOMIC DNA]</scope>
    <source>
        <strain evidence="1 2">NL-1719</strain>
    </source>
</reference>
<name>A0ACD3AYZ3_9AGAR</name>
<evidence type="ECO:0000313" key="2">
    <source>
        <dbReference type="Proteomes" id="UP000308600"/>
    </source>
</evidence>
<proteinExistence type="predicted"/>
<organism evidence="1 2">
    <name type="scientific">Pluteus cervinus</name>
    <dbReference type="NCBI Taxonomy" id="181527"/>
    <lineage>
        <taxon>Eukaryota</taxon>
        <taxon>Fungi</taxon>
        <taxon>Dikarya</taxon>
        <taxon>Basidiomycota</taxon>
        <taxon>Agaricomycotina</taxon>
        <taxon>Agaricomycetes</taxon>
        <taxon>Agaricomycetidae</taxon>
        <taxon>Agaricales</taxon>
        <taxon>Pluteineae</taxon>
        <taxon>Pluteaceae</taxon>
        <taxon>Pluteus</taxon>
    </lineage>
</organism>
<protein>
    <submittedName>
        <fullName evidence="1">Uncharacterized protein</fullName>
    </submittedName>
</protein>
<dbReference type="Proteomes" id="UP000308600">
    <property type="component" value="Unassembled WGS sequence"/>
</dbReference>
<accession>A0ACD3AYZ3</accession>
<dbReference type="EMBL" id="ML208307">
    <property type="protein sequence ID" value="TFK70832.1"/>
    <property type="molecule type" value="Genomic_DNA"/>
</dbReference>
<keyword evidence="2" id="KW-1185">Reference proteome</keyword>
<evidence type="ECO:0000313" key="1">
    <source>
        <dbReference type="EMBL" id="TFK70832.1"/>
    </source>
</evidence>
<sequence length="204" mass="23122">MQTICLHICHFDFHHLNEYFEICTFKISSFRRLDEWSLGAHPVSQRCTSRCCFSITLLPICHPKLSIISRLDVQVAQAKRPPPRLPSQPSEESSSKFRLLPHIICNLSTPPSATLPPSTVVLALQVHQLTMTITSPRCPSATGHATIECHSGLECTHRVLRWMSPLCDDVDDGDDEYTTGKRRKGPRTWFNEGSRWRSSSPRVT</sequence>
<gene>
    <name evidence="1" type="ORF">BDN72DRAFT_505144</name>
</gene>